<gene>
    <name evidence="3" type="ORF">EXIGLDRAFT_459145</name>
</gene>
<proteinExistence type="predicted"/>
<evidence type="ECO:0000256" key="1">
    <source>
        <dbReference type="SAM" id="Phobius"/>
    </source>
</evidence>
<evidence type="ECO:0000259" key="2">
    <source>
        <dbReference type="Pfam" id="PF20151"/>
    </source>
</evidence>
<protein>
    <recommendedName>
        <fullName evidence="2">DUF6533 domain-containing protein</fullName>
    </recommendedName>
</protein>
<dbReference type="Pfam" id="PF20151">
    <property type="entry name" value="DUF6533"/>
    <property type="match status" value="1"/>
</dbReference>
<keyword evidence="1" id="KW-0812">Transmembrane</keyword>
<feature type="transmembrane region" description="Helical" evidence="1">
    <location>
        <begin position="253"/>
        <end position="271"/>
    </location>
</feature>
<dbReference type="AlphaFoldDB" id="A0A165PQ71"/>
<feature type="transmembrane region" description="Helical" evidence="1">
    <location>
        <begin position="222"/>
        <end position="241"/>
    </location>
</feature>
<evidence type="ECO:0000313" key="3">
    <source>
        <dbReference type="EMBL" id="KZW02512.1"/>
    </source>
</evidence>
<dbReference type="InterPro" id="IPR045340">
    <property type="entry name" value="DUF6533"/>
</dbReference>
<keyword evidence="1" id="KW-1133">Transmembrane helix</keyword>
<keyword evidence="4" id="KW-1185">Reference proteome</keyword>
<accession>A0A165PQ71</accession>
<feature type="transmembrane region" description="Helical" evidence="1">
    <location>
        <begin position="127"/>
        <end position="147"/>
    </location>
</feature>
<organism evidence="3 4">
    <name type="scientific">Exidia glandulosa HHB12029</name>
    <dbReference type="NCBI Taxonomy" id="1314781"/>
    <lineage>
        <taxon>Eukaryota</taxon>
        <taxon>Fungi</taxon>
        <taxon>Dikarya</taxon>
        <taxon>Basidiomycota</taxon>
        <taxon>Agaricomycotina</taxon>
        <taxon>Agaricomycetes</taxon>
        <taxon>Auriculariales</taxon>
        <taxon>Exidiaceae</taxon>
        <taxon>Exidia</taxon>
    </lineage>
</organism>
<feature type="transmembrane region" description="Helical" evidence="1">
    <location>
        <begin position="179"/>
        <end position="201"/>
    </location>
</feature>
<dbReference type="Proteomes" id="UP000077266">
    <property type="component" value="Unassembled WGS sequence"/>
</dbReference>
<dbReference type="InParanoid" id="A0A165PQ71"/>
<reference evidence="3 4" key="1">
    <citation type="journal article" date="2016" name="Mol. Biol. Evol.">
        <title>Comparative Genomics of Early-Diverging Mushroom-Forming Fungi Provides Insights into the Origins of Lignocellulose Decay Capabilities.</title>
        <authorList>
            <person name="Nagy L.G."/>
            <person name="Riley R."/>
            <person name="Tritt A."/>
            <person name="Adam C."/>
            <person name="Daum C."/>
            <person name="Floudas D."/>
            <person name="Sun H."/>
            <person name="Yadav J.S."/>
            <person name="Pangilinan J."/>
            <person name="Larsson K.H."/>
            <person name="Matsuura K."/>
            <person name="Barry K."/>
            <person name="Labutti K."/>
            <person name="Kuo R."/>
            <person name="Ohm R.A."/>
            <person name="Bhattacharya S.S."/>
            <person name="Shirouzu T."/>
            <person name="Yoshinaga Y."/>
            <person name="Martin F.M."/>
            <person name="Grigoriev I.V."/>
            <person name="Hibbett D.S."/>
        </authorList>
    </citation>
    <scope>NUCLEOTIDE SEQUENCE [LARGE SCALE GENOMIC DNA]</scope>
    <source>
        <strain evidence="3 4">HHB12029</strain>
    </source>
</reference>
<feature type="transmembrane region" description="Helical" evidence="1">
    <location>
        <begin position="97"/>
        <end position="115"/>
    </location>
</feature>
<feature type="domain" description="DUF6533" evidence="2">
    <location>
        <begin position="24"/>
        <end position="58"/>
    </location>
</feature>
<name>A0A165PQ71_EXIGL</name>
<sequence length="338" mass="37436">MDSYEVAFAWERIGATVLIAGGFTVLCDHVETFADEVELVWKAKWNVGKVLFLVIRYSIWPCVIISTVSEYREVESDRFGPLSGLVHDMSTDSSTTYVTAAVFTGIALTQILFALRTWAIWSRARWVSVLIVTLFLAGFGGEIYIVAVSNGKVNAAPGQLKLPANIKTYGAQQSLLQPVAMWLILSVFDMVLMILALIKAIEQFKLRTASTTLMTIVYRDGILYIVGVFATSIAYLGVAFLPNGLSLTFITRIQYYLYTILACRIILHLRATVVQTEVGQSNGSGTVTSRSGHYLEFRVHVTTQRTVEYPSDRTVASFGHGRTEESSIIVIGPTQYDV</sequence>
<dbReference type="EMBL" id="KV425888">
    <property type="protein sequence ID" value="KZW02512.1"/>
    <property type="molecule type" value="Genomic_DNA"/>
</dbReference>
<dbReference type="OrthoDB" id="2993276at2759"/>
<keyword evidence="1" id="KW-0472">Membrane</keyword>
<evidence type="ECO:0000313" key="4">
    <source>
        <dbReference type="Proteomes" id="UP000077266"/>
    </source>
</evidence>